<dbReference type="InterPro" id="IPR041397">
    <property type="entry name" value="ThiD2"/>
</dbReference>
<evidence type="ECO:0000313" key="6">
    <source>
        <dbReference type="Proteomes" id="UP000033870"/>
    </source>
</evidence>
<dbReference type="PANTHER" id="PTHR20857:SF23">
    <property type="entry name" value="THIAMINE BIOSYNTHETIC BIFUNCTIONAL ENZYME"/>
    <property type="match status" value="1"/>
</dbReference>
<dbReference type="InterPro" id="IPR022998">
    <property type="entry name" value="ThiamineP_synth_TenI"/>
</dbReference>
<evidence type="ECO:0000259" key="3">
    <source>
        <dbReference type="Pfam" id="PF02581"/>
    </source>
</evidence>
<dbReference type="EMBL" id="LCRX01000014">
    <property type="protein sequence ID" value="KKW41729.1"/>
    <property type="molecule type" value="Genomic_DNA"/>
</dbReference>
<dbReference type="Pfam" id="PF02581">
    <property type="entry name" value="TMP-TENI"/>
    <property type="match status" value="1"/>
</dbReference>
<dbReference type="SUPFAM" id="SSF51391">
    <property type="entry name" value="Thiamin phosphate synthase"/>
    <property type="match status" value="1"/>
</dbReference>
<dbReference type="STRING" id="1619044.UY92_C0014G0054"/>
<dbReference type="PANTHER" id="PTHR20857">
    <property type="entry name" value="THIAMINE-PHOSPHATE PYROPHOSPHORYLASE"/>
    <property type="match status" value="1"/>
</dbReference>
<dbReference type="GO" id="GO:0005737">
    <property type="term" value="C:cytoplasm"/>
    <property type="evidence" value="ECO:0007669"/>
    <property type="project" value="TreeGrafter"/>
</dbReference>
<evidence type="ECO:0000313" key="5">
    <source>
        <dbReference type="EMBL" id="KKW41729.1"/>
    </source>
</evidence>
<dbReference type="AlphaFoldDB" id="A0A0G2B8H2"/>
<proteinExistence type="predicted"/>
<keyword evidence="2" id="KW-0784">Thiamine biosynthesis</keyword>
<dbReference type="CDD" id="cd00564">
    <property type="entry name" value="TMP_TenI"/>
    <property type="match status" value="1"/>
</dbReference>
<evidence type="ECO:0000256" key="1">
    <source>
        <dbReference type="ARBA" id="ARBA00004948"/>
    </source>
</evidence>
<dbReference type="GO" id="GO:0004789">
    <property type="term" value="F:thiamine-phosphate diphosphorylase activity"/>
    <property type="evidence" value="ECO:0007669"/>
    <property type="project" value="TreeGrafter"/>
</dbReference>
<name>A0A0G2B8H2_9BACT</name>
<comment type="caution">
    <text evidence="5">The sequence shown here is derived from an EMBL/GenBank/DDBJ whole genome shotgun (WGS) entry which is preliminary data.</text>
</comment>
<reference evidence="5 6" key="1">
    <citation type="journal article" date="2015" name="Nature">
        <title>rRNA introns, odd ribosomes, and small enigmatic genomes across a large radiation of phyla.</title>
        <authorList>
            <person name="Brown C.T."/>
            <person name="Hug L.A."/>
            <person name="Thomas B.C."/>
            <person name="Sharon I."/>
            <person name="Castelle C.J."/>
            <person name="Singh A."/>
            <person name="Wilkins M.J."/>
            <person name="Williams K.H."/>
            <person name="Banfield J.F."/>
        </authorList>
    </citation>
    <scope>NUCLEOTIDE SEQUENCE [LARGE SCALE GENOMIC DNA]</scope>
</reference>
<dbReference type="GO" id="GO:0009228">
    <property type="term" value="P:thiamine biosynthetic process"/>
    <property type="evidence" value="ECO:0007669"/>
    <property type="project" value="UniProtKB-KW"/>
</dbReference>
<evidence type="ECO:0000259" key="4">
    <source>
        <dbReference type="Pfam" id="PF17792"/>
    </source>
</evidence>
<evidence type="ECO:0000256" key="2">
    <source>
        <dbReference type="ARBA" id="ARBA00022977"/>
    </source>
</evidence>
<dbReference type="InterPro" id="IPR013785">
    <property type="entry name" value="Aldolase_TIM"/>
</dbReference>
<dbReference type="Proteomes" id="UP000033870">
    <property type="component" value="Unassembled WGS sequence"/>
</dbReference>
<organism evidence="5 6">
    <name type="scientific">Candidatus Magasanikbacteria bacterium GW2011_GWA2_56_11</name>
    <dbReference type="NCBI Taxonomy" id="1619044"/>
    <lineage>
        <taxon>Bacteria</taxon>
        <taxon>Candidatus Magasanikiibacteriota</taxon>
    </lineage>
</organism>
<protein>
    <submittedName>
        <fullName evidence="5">Thiamine-phosphate pyrophosphorylase</fullName>
    </submittedName>
</protein>
<comment type="pathway">
    <text evidence="1">Cofactor biosynthesis; thiamine diphosphate biosynthesis.</text>
</comment>
<feature type="domain" description="ThiD2" evidence="4">
    <location>
        <begin position="19"/>
        <end position="139"/>
    </location>
</feature>
<gene>
    <name evidence="5" type="ORF">UY92_C0014G0054</name>
</gene>
<feature type="domain" description="Thiamine phosphate synthase/TenI" evidence="3">
    <location>
        <begin position="173"/>
        <end position="337"/>
    </location>
</feature>
<sequence length="356" mass="39455">MVTWAHWLIKPAMNRDFSLIDANFARVYEGLRVLEDSARFGLRDSTLSSVAKELRHRLPELEADFGPAGMVRARRGVDVGSGRMTGPALERPSLWSIIRANSRRVAEALRVLEEFGKLYAPGAVFRLEDIRYRVYTLEYQLLARTPHYWLRKYFERGIVYPLSANVADLIWFIEQGARVVQLRDKTSSPAEVFDKARKLCAYIQEQSARAPRVHEPPVFILNDYPDIAARLPVAGVHIGQDMNVAAARRLVGSAKIIGRSNQSLDQLLASQRDGADYASLGPVFRTAAKAEREPVGLEAVLEAVPAVTIPLVAIGGIAPENIHLVKDAGAKNVAVIGRARDFFRTAYENTALTPAG</sequence>
<dbReference type="InterPro" id="IPR036206">
    <property type="entry name" value="ThiamineP_synth_sf"/>
</dbReference>
<accession>A0A0G2B8H2</accession>
<dbReference type="Gene3D" id="3.20.20.70">
    <property type="entry name" value="Aldolase class I"/>
    <property type="match status" value="1"/>
</dbReference>
<dbReference type="Pfam" id="PF17792">
    <property type="entry name" value="ThiD2"/>
    <property type="match status" value="1"/>
</dbReference>